<evidence type="ECO:0000313" key="3">
    <source>
        <dbReference type="WBParaSite" id="ACOC_0001264501-mRNA-1"/>
    </source>
</evidence>
<dbReference type="InterPro" id="IPR038324">
    <property type="entry name" value="Rpb4/RPC9_sf"/>
</dbReference>
<dbReference type="Gene3D" id="1.20.1250.40">
    <property type="match status" value="1"/>
</dbReference>
<gene>
    <name evidence="1" type="ORF">ACOC_LOCUS12646</name>
</gene>
<dbReference type="GO" id="GO:0000166">
    <property type="term" value="F:nucleotide binding"/>
    <property type="evidence" value="ECO:0007669"/>
    <property type="project" value="InterPro"/>
</dbReference>
<dbReference type="InterPro" id="IPR010997">
    <property type="entry name" value="HRDC-like_sf"/>
</dbReference>
<dbReference type="Proteomes" id="UP000267027">
    <property type="component" value="Unassembled WGS sequence"/>
</dbReference>
<protein>
    <submittedName>
        <fullName evidence="1 3">Uncharacterized protein</fullName>
    </submittedName>
</protein>
<evidence type="ECO:0000313" key="2">
    <source>
        <dbReference type="Proteomes" id="UP000267027"/>
    </source>
</evidence>
<keyword evidence="2" id="KW-1185">Reference proteome</keyword>
<proteinExistence type="predicted"/>
<name>A0A0R3Q100_ANGCS</name>
<sequence length="72" mass="8641">MRFPKQFQSRKCDELLTSEVCLLLEHRRQQNEARDEITLNCARRLPRFESHETIKAVRATFSQKPLHKFEVV</sequence>
<reference evidence="1 2" key="2">
    <citation type="submission" date="2018-11" db="EMBL/GenBank/DDBJ databases">
        <authorList>
            <consortium name="Pathogen Informatics"/>
        </authorList>
    </citation>
    <scope>NUCLEOTIDE SEQUENCE [LARGE SCALE GENOMIC DNA]</scope>
    <source>
        <strain evidence="1 2">Costa Rica</strain>
    </source>
</reference>
<dbReference type="WBParaSite" id="ACOC_0001264501-mRNA-1">
    <property type="protein sequence ID" value="ACOC_0001264501-mRNA-1"/>
    <property type="gene ID" value="ACOC_0001264501"/>
</dbReference>
<reference evidence="3" key="1">
    <citation type="submission" date="2017-02" db="UniProtKB">
        <authorList>
            <consortium name="WormBaseParasite"/>
        </authorList>
    </citation>
    <scope>IDENTIFICATION</scope>
</reference>
<dbReference type="STRING" id="334426.A0A0R3Q100"/>
<organism evidence="3">
    <name type="scientific">Angiostrongylus costaricensis</name>
    <name type="common">Nematode worm</name>
    <dbReference type="NCBI Taxonomy" id="334426"/>
    <lineage>
        <taxon>Eukaryota</taxon>
        <taxon>Metazoa</taxon>
        <taxon>Ecdysozoa</taxon>
        <taxon>Nematoda</taxon>
        <taxon>Chromadorea</taxon>
        <taxon>Rhabditida</taxon>
        <taxon>Rhabditina</taxon>
        <taxon>Rhabditomorpha</taxon>
        <taxon>Strongyloidea</taxon>
        <taxon>Metastrongylidae</taxon>
        <taxon>Angiostrongylus</taxon>
    </lineage>
</organism>
<evidence type="ECO:0000313" key="1">
    <source>
        <dbReference type="EMBL" id="VDM64231.1"/>
    </source>
</evidence>
<dbReference type="AlphaFoldDB" id="A0A0R3Q100"/>
<dbReference type="OrthoDB" id="2186918at2759"/>
<dbReference type="EMBL" id="UYYA01005143">
    <property type="protein sequence ID" value="VDM64231.1"/>
    <property type="molecule type" value="Genomic_DNA"/>
</dbReference>
<dbReference type="SUPFAM" id="SSF47819">
    <property type="entry name" value="HRDC-like"/>
    <property type="match status" value="1"/>
</dbReference>
<accession>A0A0R3Q100</accession>